<dbReference type="PROSITE" id="PS50011">
    <property type="entry name" value="PROTEIN_KINASE_DOM"/>
    <property type="match status" value="1"/>
</dbReference>
<keyword evidence="3" id="KW-1185">Reference proteome</keyword>
<dbReference type="GO" id="GO:0004672">
    <property type="term" value="F:protein kinase activity"/>
    <property type="evidence" value="ECO:0007669"/>
    <property type="project" value="InterPro"/>
</dbReference>
<dbReference type="EMBL" id="JAUIRO010000005">
    <property type="protein sequence ID" value="KAK0714156.1"/>
    <property type="molecule type" value="Genomic_DNA"/>
</dbReference>
<organism evidence="2 3">
    <name type="scientific">Lasiosphaeria miniovina</name>
    <dbReference type="NCBI Taxonomy" id="1954250"/>
    <lineage>
        <taxon>Eukaryota</taxon>
        <taxon>Fungi</taxon>
        <taxon>Dikarya</taxon>
        <taxon>Ascomycota</taxon>
        <taxon>Pezizomycotina</taxon>
        <taxon>Sordariomycetes</taxon>
        <taxon>Sordariomycetidae</taxon>
        <taxon>Sordariales</taxon>
        <taxon>Lasiosphaeriaceae</taxon>
        <taxon>Lasiosphaeria</taxon>
    </lineage>
</organism>
<dbReference type="Proteomes" id="UP001172101">
    <property type="component" value="Unassembled WGS sequence"/>
</dbReference>
<sequence length="560" mass="62624">MASVELVLAAVAAADLCLQYGKKLVGTYQDFKNADEYVRTRIVIVEAIWSKTTVQVGFVKRVAKTLEEEHCRIHLNVFEILKSKLVMATSKIESVMKKTSESGIKRWKLVFLRDSIDDTITQLEQWQRIFDPTWYLILRIGDKLIDAELLSADEPETGRPSTAASSATTLVSAQKFRDTIKDDKWGGGSAHHVSLPDALDWDAAAEIKYSSTQLVQRAADRSERLYVVDTIVCHSSLDVYAARTDAESLAKKLSQVEPGTFGLLVCHGFIKRKNPQTRHLVSMSLAFRPPTESKQHRQPASLRQHLMQGSSGSGCPFSLTRVLSIARQLAQAVSYIHTCDFVHKNIRPETVLVFPDADEEHRDGVEKPSTLGSAYLLGFDSFRSVNFGTLRSGDEAWERNLYRHPSRQGFQAQRDYIMQHDVYSLGVCLLELGLWESFVQYYRHDGGAEAVELAEDEDVRPSEGLGLKLKDLEFATEVPTSPLPSPSSGKIKEHLVGLARSKLPLRMGDKFTAVVVTCLTCLDEGNEDFGDQSEMCDDDGILIGVRFIEKVLFKLSEISF</sequence>
<dbReference type="PANTHER" id="PTHR37542:SF1">
    <property type="entry name" value="PRION-INHIBITION AND PROPAGATION HELO DOMAIN-CONTAINING PROTEIN"/>
    <property type="match status" value="1"/>
</dbReference>
<dbReference type="AlphaFoldDB" id="A0AA40DUZ4"/>
<evidence type="ECO:0000259" key="1">
    <source>
        <dbReference type="PROSITE" id="PS50011"/>
    </source>
</evidence>
<dbReference type="SUPFAM" id="SSF56112">
    <property type="entry name" value="Protein kinase-like (PK-like)"/>
    <property type="match status" value="1"/>
</dbReference>
<evidence type="ECO:0000313" key="2">
    <source>
        <dbReference type="EMBL" id="KAK0714156.1"/>
    </source>
</evidence>
<gene>
    <name evidence="2" type="ORF">B0T26DRAFT_813799</name>
</gene>
<reference evidence="2" key="1">
    <citation type="submission" date="2023-06" db="EMBL/GenBank/DDBJ databases">
        <title>Genome-scale phylogeny and comparative genomics of the fungal order Sordariales.</title>
        <authorList>
            <consortium name="Lawrence Berkeley National Laboratory"/>
            <person name="Hensen N."/>
            <person name="Bonometti L."/>
            <person name="Westerberg I."/>
            <person name="Brannstrom I.O."/>
            <person name="Guillou S."/>
            <person name="Cros-Aarteil S."/>
            <person name="Calhoun S."/>
            <person name="Haridas S."/>
            <person name="Kuo A."/>
            <person name="Mondo S."/>
            <person name="Pangilinan J."/>
            <person name="Riley R."/>
            <person name="LaButti K."/>
            <person name="Andreopoulos B."/>
            <person name="Lipzen A."/>
            <person name="Chen C."/>
            <person name="Yanf M."/>
            <person name="Daum C."/>
            <person name="Ng V."/>
            <person name="Clum A."/>
            <person name="Steindorff A."/>
            <person name="Ohm R."/>
            <person name="Martin F."/>
            <person name="Silar P."/>
            <person name="Natvig D."/>
            <person name="Lalanne C."/>
            <person name="Gautier V."/>
            <person name="Ament-velasquez S.L."/>
            <person name="Kruys A."/>
            <person name="Hutchinson M.I."/>
            <person name="Powell A.J."/>
            <person name="Barry K."/>
            <person name="Miller A.N."/>
            <person name="Grigoriev I.V."/>
            <person name="Debuchy R."/>
            <person name="Gladieux P."/>
            <person name="Thoren M.H."/>
            <person name="Johannesson H."/>
        </authorList>
    </citation>
    <scope>NUCLEOTIDE SEQUENCE</scope>
    <source>
        <strain evidence="2">SMH2392-1A</strain>
    </source>
</reference>
<accession>A0AA40DUZ4</accession>
<proteinExistence type="predicted"/>
<dbReference type="InterPro" id="IPR011009">
    <property type="entry name" value="Kinase-like_dom_sf"/>
</dbReference>
<evidence type="ECO:0000313" key="3">
    <source>
        <dbReference type="Proteomes" id="UP001172101"/>
    </source>
</evidence>
<feature type="domain" description="Protein kinase" evidence="1">
    <location>
        <begin position="201"/>
        <end position="529"/>
    </location>
</feature>
<dbReference type="GeneID" id="85330610"/>
<dbReference type="RefSeq" id="XP_060295478.1">
    <property type="nucleotide sequence ID" value="XM_060447340.1"/>
</dbReference>
<dbReference type="PANTHER" id="PTHR37542">
    <property type="entry name" value="HELO DOMAIN-CONTAINING PROTEIN-RELATED"/>
    <property type="match status" value="1"/>
</dbReference>
<dbReference type="GO" id="GO:0005524">
    <property type="term" value="F:ATP binding"/>
    <property type="evidence" value="ECO:0007669"/>
    <property type="project" value="InterPro"/>
</dbReference>
<dbReference type="InterPro" id="IPR000719">
    <property type="entry name" value="Prot_kinase_dom"/>
</dbReference>
<name>A0AA40DUZ4_9PEZI</name>
<protein>
    <recommendedName>
        <fullName evidence="1">Protein kinase domain-containing protein</fullName>
    </recommendedName>
</protein>
<dbReference type="Gene3D" id="1.10.510.10">
    <property type="entry name" value="Transferase(Phosphotransferase) domain 1"/>
    <property type="match status" value="1"/>
</dbReference>
<comment type="caution">
    <text evidence="2">The sequence shown here is derived from an EMBL/GenBank/DDBJ whole genome shotgun (WGS) entry which is preliminary data.</text>
</comment>